<evidence type="ECO:0000313" key="2">
    <source>
        <dbReference type="Proteomes" id="UP000679575"/>
    </source>
</evidence>
<dbReference type="PANTHER" id="PTHR48079:SF6">
    <property type="entry name" value="NAD(P)-BINDING DOMAIN-CONTAINING PROTEIN-RELATED"/>
    <property type="match status" value="1"/>
</dbReference>
<dbReference type="Proteomes" id="UP000679575">
    <property type="component" value="Chromosome"/>
</dbReference>
<name>A0ABX7YYA0_9GAMM</name>
<accession>A0ABX7YYA0</accession>
<sequence>MKHIAVFGCGWFGLPLAKSLRSEHLKVTGSKTTADGVASLQALGINGVQLALDGDSRLPSSLLQGCDALVVNIPPGLRRGDSDYLTKLMPFAALVRESQLSRLIFISSTGAYQQTEGVLTETDLVPATEGSSAVLQQAEQLFLGLASPSLTVTVLRFAGLVGPGRHPGRFMAGRKGLTGPRQPVNLVHLHDCITATKLVLNADKPGAVYNLSAPFIMDKQTFYCLAAEQLALPLPEFVAEQDAAGKRIDGNLICEELDFTYAYADANALLLACKA</sequence>
<dbReference type="PANTHER" id="PTHR48079">
    <property type="entry name" value="PROTEIN YEEZ"/>
    <property type="match status" value="1"/>
</dbReference>
<dbReference type="Gene3D" id="3.40.50.720">
    <property type="entry name" value="NAD(P)-binding Rossmann-like Domain"/>
    <property type="match status" value="1"/>
</dbReference>
<gene>
    <name evidence="1" type="ORF">KDN34_07720</name>
</gene>
<organism evidence="1 2">
    <name type="scientific">Shewanella yunxiaonensis</name>
    <dbReference type="NCBI Taxonomy" id="2829809"/>
    <lineage>
        <taxon>Bacteria</taxon>
        <taxon>Pseudomonadati</taxon>
        <taxon>Pseudomonadota</taxon>
        <taxon>Gammaproteobacteria</taxon>
        <taxon>Alteromonadales</taxon>
        <taxon>Shewanellaceae</taxon>
        <taxon>Shewanella</taxon>
    </lineage>
</organism>
<dbReference type="EMBL" id="CP073587">
    <property type="protein sequence ID" value="QUN07295.1"/>
    <property type="molecule type" value="Genomic_DNA"/>
</dbReference>
<proteinExistence type="predicted"/>
<keyword evidence="2" id="KW-1185">Reference proteome</keyword>
<dbReference type="InterPro" id="IPR036291">
    <property type="entry name" value="NAD(P)-bd_dom_sf"/>
</dbReference>
<protein>
    <submittedName>
        <fullName evidence="1">SDR family oxidoreductase</fullName>
    </submittedName>
</protein>
<dbReference type="InterPro" id="IPR051783">
    <property type="entry name" value="NAD(P)-dependent_oxidoreduct"/>
</dbReference>
<dbReference type="SUPFAM" id="SSF51735">
    <property type="entry name" value="NAD(P)-binding Rossmann-fold domains"/>
    <property type="match status" value="1"/>
</dbReference>
<dbReference type="CDD" id="cd05266">
    <property type="entry name" value="SDR_a4"/>
    <property type="match status" value="1"/>
</dbReference>
<dbReference type="RefSeq" id="WP_212596297.1">
    <property type="nucleotide sequence ID" value="NZ_CP073587.1"/>
</dbReference>
<reference evidence="1 2" key="1">
    <citation type="submission" date="2021-04" db="EMBL/GenBank/DDBJ databases">
        <title>Novel species identification of genus Shewanella.</title>
        <authorList>
            <person name="Liu G."/>
        </authorList>
    </citation>
    <scope>NUCLEOTIDE SEQUENCE [LARGE SCALE GENOMIC DNA]</scope>
    <source>
        <strain evidence="1 2">FJAT-54481</strain>
    </source>
</reference>
<evidence type="ECO:0000313" key="1">
    <source>
        <dbReference type="EMBL" id="QUN07295.1"/>
    </source>
</evidence>